<proteinExistence type="predicted"/>
<organism evidence="1 2">
    <name type="scientific">Marinimicrococcus flavescens</name>
    <dbReference type="NCBI Taxonomy" id="3031815"/>
    <lineage>
        <taxon>Bacteria</taxon>
        <taxon>Pseudomonadati</taxon>
        <taxon>Pseudomonadota</taxon>
        <taxon>Alphaproteobacteria</taxon>
        <taxon>Geminicoccales</taxon>
        <taxon>Geminicoccaceae</taxon>
        <taxon>Marinimicrococcus</taxon>
    </lineage>
</organism>
<gene>
    <name evidence="1" type="ORF">PZ740_05875</name>
</gene>
<name>A0AAP3UZT7_9PROT</name>
<dbReference type="AlphaFoldDB" id="A0AAP3UZT7"/>
<dbReference type="Pfam" id="PF04883">
    <property type="entry name" value="HK97-gp10_like"/>
    <property type="match status" value="1"/>
</dbReference>
<dbReference type="Proteomes" id="UP001301140">
    <property type="component" value="Unassembled WGS sequence"/>
</dbReference>
<evidence type="ECO:0000313" key="2">
    <source>
        <dbReference type="Proteomes" id="UP001301140"/>
    </source>
</evidence>
<comment type="caution">
    <text evidence="1">The sequence shown here is derived from an EMBL/GenBank/DDBJ whole genome shotgun (WGS) entry which is preliminary data.</text>
</comment>
<accession>A0AAP3UZT7</accession>
<dbReference type="RefSeq" id="WP_327788331.1">
    <property type="nucleotide sequence ID" value="NZ_JARGEQ010000050.1"/>
</dbReference>
<protein>
    <submittedName>
        <fullName evidence="1">HK97 gp10 family phage protein</fullName>
    </submittedName>
</protein>
<dbReference type="EMBL" id="JARGEQ010000050">
    <property type="protein sequence ID" value="MDF1585911.1"/>
    <property type="molecule type" value="Genomic_DNA"/>
</dbReference>
<keyword evidence="2" id="KW-1185">Reference proteome</keyword>
<sequence>CYTSRDQAERDSKRMSGLGKFDFSDFKKLQKSLQKMHKDFPDFLDDCIRELAGRLLAKTIERTPVRTNWLREHWQLGDIVRLPGGGVHVEIVNNVEYALYVEYGHVTRLRTGWVNGKFMLTLSVQELERELPAIMEKMLQKYMEKHMGR</sequence>
<dbReference type="InterPro" id="IPR010064">
    <property type="entry name" value="HK97-gp10_tail"/>
</dbReference>
<evidence type="ECO:0000313" key="1">
    <source>
        <dbReference type="EMBL" id="MDF1585911.1"/>
    </source>
</evidence>
<feature type="non-terminal residue" evidence="1">
    <location>
        <position position="1"/>
    </location>
</feature>
<reference evidence="1 2" key="1">
    <citation type="submission" date="2023-03" db="EMBL/GenBank/DDBJ databases">
        <title>YIM 152171 draft genome.</title>
        <authorList>
            <person name="Yang Z."/>
        </authorList>
    </citation>
    <scope>NUCLEOTIDE SEQUENCE [LARGE SCALE GENOMIC DNA]</scope>
    <source>
        <strain evidence="1 2">YIM 152171</strain>
    </source>
</reference>